<dbReference type="AlphaFoldDB" id="A0A8X6J5D3"/>
<accession>A0A8X6J5D3</accession>
<protein>
    <submittedName>
        <fullName evidence="1">Uncharacterized protein</fullName>
    </submittedName>
</protein>
<organism evidence="1 2">
    <name type="scientific">Trichonephila clavata</name>
    <name type="common">Joro spider</name>
    <name type="synonym">Nephila clavata</name>
    <dbReference type="NCBI Taxonomy" id="2740835"/>
    <lineage>
        <taxon>Eukaryota</taxon>
        <taxon>Metazoa</taxon>
        <taxon>Ecdysozoa</taxon>
        <taxon>Arthropoda</taxon>
        <taxon>Chelicerata</taxon>
        <taxon>Arachnida</taxon>
        <taxon>Araneae</taxon>
        <taxon>Araneomorphae</taxon>
        <taxon>Entelegynae</taxon>
        <taxon>Araneoidea</taxon>
        <taxon>Nephilidae</taxon>
        <taxon>Trichonephila</taxon>
    </lineage>
</organism>
<evidence type="ECO:0000313" key="2">
    <source>
        <dbReference type="Proteomes" id="UP000887116"/>
    </source>
</evidence>
<keyword evidence="2" id="KW-1185">Reference proteome</keyword>
<proteinExistence type="predicted"/>
<sequence length="112" mass="13110">MYVICVVQLGRNDYGFELMKNDMFYVGQISSFSLTSRSFTENMMHLPHMWFPFTPGFVTALMDKDRSAKMTWISQPQSSWISRFESDKLNIEGQMRNGSLDLLDVIRLQCKH</sequence>
<dbReference type="EMBL" id="BMAO01016736">
    <property type="protein sequence ID" value="GFR10808.1"/>
    <property type="molecule type" value="Genomic_DNA"/>
</dbReference>
<gene>
    <name evidence="1" type="ORF">TNCT_91421</name>
</gene>
<reference evidence="1" key="1">
    <citation type="submission" date="2020-07" db="EMBL/GenBank/DDBJ databases">
        <title>Multicomponent nature underlies the extraordinary mechanical properties of spider dragline silk.</title>
        <authorList>
            <person name="Kono N."/>
            <person name="Nakamura H."/>
            <person name="Mori M."/>
            <person name="Yoshida Y."/>
            <person name="Ohtoshi R."/>
            <person name="Malay A.D."/>
            <person name="Moran D.A.P."/>
            <person name="Tomita M."/>
            <person name="Numata K."/>
            <person name="Arakawa K."/>
        </authorList>
    </citation>
    <scope>NUCLEOTIDE SEQUENCE</scope>
</reference>
<evidence type="ECO:0000313" key="1">
    <source>
        <dbReference type="EMBL" id="GFR10808.1"/>
    </source>
</evidence>
<dbReference type="Proteomes" id="UP000887116">
    <property type="component" value="Unassembled WGS sequence"/>
</dbReference>
<comment type="caution">
    <text evidence="1">The sequence shown here is derived from an EMBL/GenBank/DDBJ whole genome shotgun (WGS) entry which is preliminary data.</text>
</comment>
<name>A0A8X6J5D3_TRICU</name>